<proteinExistence type="inferred from homology"/>
<dbReference type="SUPFAM" id="SSF53850">
    <property type="entry name" value="Periplasmic binding protein-like II"/>
    <property type="match status" value="1"/>
</dbReference>
<evidence type="ECO:0000256" key="3">
    <source>
        <dbReference type="ARBA" id="ARBA00023125"/>
    </source>
</evidence>
<comment type="caution">
    <text evidence="6">The sequence shown here is derived from an EMBL/GenBank/DDBJ whole genome shotgun (WGS) entry which is preliminary data.</text>
</comment>
<dbReference type="Proteomes" id="UP000606044">
    <property type="component" value="Unassembled WGS sequence"/>
</dbReference>
<dbReference type="Gene3D" id="3.40.190.290">
    <property type="match status" value="1"/>
</dbReference>
<dbReference type="InterPro" id="IPR036388">
    <property type="entry name" value="WH-like_DNA-bd_sf"/>
</dbReference>
<keyword evidence="7" id="KW-1185">Reference proteome</keyword>
<dbReference type="FunFam" id="1.10.10.10:FF:000001">
    <property type="entry name" value="LysR family transcriptional regulator"/>
    <property type="match status" value="1"/>
</dbReference>
<keyword evidence="4" id="KW-0804">Transcription</keyword>
<evidence type="ECO:0000313" key="7">
    <source>
        <dbReference type="Proteomes" id="UP000606044"/>
    </source>
</evidence>
<comment type="similarity">
    <text evidence="1">Belongs to the LysR transcriptional regulatory family.</text>
</comment>
<organism evidence="6 7">
    <name type="scientific">Azorhizobium oxalatiphilum</name>
    <dbReference type="NCBI Taxonomy" id="980631"/>
    <lineage>
        <taxon>Bacteria</taxon>
        <taxon>Pseudomonadati</taxon>
        <taxon>Pseudomonadota</taxon>
        <taxon>Alphaproteobacteria</taxon>
        <taxon>Hyphomicrobiales</taxon>
        <taxon>Xanthobacteraceae</taxon>
        <taxon>Azorhizobium</taxon>
    </lineage>
</organism>
<dbReference type="InterPro" id="IPR000847">
    <property type="entry name" value="LysR_HTH_N"/>
</dbReference>
<dbReference type="InterPro" id="IPR005119">
    <property type="entry name" value="LysR_subst-bd"/>
</dbReference>
<dbReference type="InterPro" id="IPR036390">
    <property type="entry name" value="WH_DNA-bd_sf"/>
</dbReference>
<dbReference type="Pfam" id="PF00126">
    <property type="entry name" value="HTH_1"/>
    <property type="match status" value="1"/>
</dbReference>
<keyword evidence="3" id="KW-0238">DNA-binding</keyword>
<dbReference type="PROSITE" id="PS50931">
    <property type="entry name" value="HTH_LYSR"/>
    <property type="match status" value="1"/>
</dbReference>
<gene>
    <name evidence="6" type="ORF">GCM10007301_22760</name>
</gene>
<dbReference type="CDD" id="cd08475">
    <property type="entry name" value="PBP2_CrgA_like_6"/>
    <property type="match status" value="1"/>
</dbReference>
<keyword evidence="2" id="KW-0805">Transcription regulation</keyword>
<evidence type="ECO:0000313" key="6">
    <source>
        <dbReference type="EMBL" id="GGF62488.1"/>
    </source>
</evidence>
<evidence type="ECO:0000256" key="4">
    <source>
        <dbReference type="ARBA" id="ARBA00023163"/>
    </source>
</evidence>
<dbReference type="GO" id="GO:0003700">
    <property type="term" value="F:DNA-binding transcription factor activity"/>
    <property type="evidence" value="ECO:0007669"/>
    <property type="project" value="InterPro"/>
</dbReference>
<accession>A0A917C0Q8</accession>
<dbReference type="SUPFAM" id="SSF46785">
    <property type="entry name" value="Winged helix' DNA-binding domain"/>
    <property type="match status" value="1"/>
</dbReference>
<dbReference type="Gene3D" id="1.10.10.10">
    <property type="entry name" value="Winged helix-like DNA-binding domain superfamily/Winged helix DNA-binding domain"/>
    <property type="match status" value="1"/>
</dbReference>
<dbReference type="PANTHER" id="PTHR30537">
    <property type="entry name" value="HTH-TYPE TRANSCRIPTIONAL REGULATOR"/>
    <property type="match status" value="1"/>
</dbReference>
<name>A0A917C0Q8_9HYPH</name>
<reference evidence="6" key="2">
    <citation type="submission" date="2020-09" db="EMBL/GenBank/DDBJ databases">
        <authorList>
            <person name="Sun Q."/>
            <person name="Sedlacek I."/>
        </authorList>
    </citation>
    <scope>NUCLEOTIDE SEQUENCE</scope>
    <source>
        <strain evidence="6">CCM 7897</strain>
    </source>
</reference>
<dbReference type="RefSeq" id="WP_244644310.1">
    <property type="nucleotide sequence ID" value="NZ_BMCT01000002.1"/>
</dbReference>
<protein>
    <submittedName>
        <fullName evidence="6">LysR family transcriptional regulator</fullName>
    </submittedName>
</protein>
<dbReference type="GO" id="GO:0003677">
    <property type="term" value="F:DNA binding"/>
    <property type="evidence" value="ECO:0007669"/>
    <property type="project" value="UniProtKB-KW"/>
</dbReference>
<dbReference type="EMBL" id="BMCT01000002">
    <property type="protein sequence ID" value="GGF62488.1"/>
    <property type="molecule type" value="Genomic_DNA"/>
</dbReference>
<evidence type="ECO:0000259" key="5">
    <source>
        <dbReference type="PROSITE" id="PS50931"/>
    </source>
</evidence>
<dbReference type="InterPro" id="IPR058163">
    <property type="entry name" value="LysR-type_TF_proteobact-type"/>
</dbReference>
<dbReference type="PANTHER" id="PTHR30537:SF5">
    <property type="entry name" value="HTH-TYPE TRANSCRIPTIONAL ACTIVATOR TTDR-RELATED"/>
    <property type="match status" value="1"/>
</dbReference>
<sequence>MMEQERFVGLTEFVASVRFGSFTAAAAQLGVTGSAIGKSVSRLEARLGIKLIHRTTRRLTLTNEGQEYHEACLRILEQLETVETGITTGRENPVGTVRLSLPGAFGRRHVMPVLMQLANQHRHLDLAVIFTERTSNIIDENIDLAVRIGMLGNDTDLVAKRLGTQKLLICASPDYLARCGAPSSAEDLVHHDCIIGWRRVPRPVWLLKDAAGGLVPQEIKVRHEFSDGEAMVQAVLAGGGLCQLPTWLIADHLAVGALIPVLEEFAGAEMPIHAVWPTSRYLQPKLRVIIDALFRAAQQSGSGFQP</sequence>
<feature type="domain" description="HTH lysR-type" evidence="5">
    <location>
        <begin position="13"/>
        <end position="62"/>
    </location>
</feature>
<dbReference type="Pfam" id="PF03466">
    <property type="entry name" value="LysR_substrate"/>
    <property type="match status" value="1"/>
</dbReference>
<reference evidence="6" key="1">
    <citation type="journal article" date="2014" name="Int. J. Syst. Evol. Microbiol.">
        <title>Complete genome sequence of Corynebacterium casei LMG S-19264T (=DSM 44701T), isolated from a smear-ripened cheese.</title>
        <authorList>
            <consortium name="US DOE Joint Genome Institute (JGI-PGF)"/>
            <person name="Walter F."/>
            <person name="Albersmeier A."/>
            <person name="Kalinowski J."/>
            <person name="Ruckert C."/>
        </authorList>
    </citation>
    <scope>NUCLEOTIDE SEQUENCE</scope>
    <source>
        <strain evidence="6">CCM 7897</strain>
    </source>
</reference>
<evidence type="ECO:0000256" key="2">
    <source>
        <dbReference type="ARBA" id="ARBA00023015"/>
    </source>
</evidence>
<dbReference type="AlphaFoldDB" id="A0A917C0Q8"/>
<evidence type="ECO:0000256" key="1">
    <source>
        <dbReference type="ARBA" id="ARBA00009437"/>
    </source>
</evidence>